<dbReference type="RefSeq" id="WP_379881077.1">
    <property type="nucleotide sequence ID" value="NZ_JBHPON010000003.1"/>
</dbReference>
<dbReference type="SUPFAM" id="SSF56059">
    <property type="entry name" value="Glutathione synthetase ATP-binding domain-like"/>
    <property type="match status" value="1"/>
</dbReference>
<reference evidence="1 2" key="1">
    <citation type="submission" date="2024-09" db="EMBL/GenBank/DDBJ databases">
        <authorList>
            <person name="Zhang Z.-H."/>
        </authorList>
    </citation>
    <scope>NUCLEOTIDE SEQUENCE [LARGE SCALE GENOMIC DNA]</scope>
    <source>
        <strain evidence="1 2">HHTR114</strain>
    </source>
</reference>
<evidence type="ECO:0008006" key="3">
    <source>
        <dbReference type="Google" id="ProtNLM"/>
    </source>
</evidence>
<dbReference type="EMBL" id="JBHPON010000003">
    <property type="protein sequence ID" value="MFC6037533.1"/>
    <property type="molecule type" value="Genomic_DNA"/>
</dbReference>
<protein>
    <recommendedName>
        <fullName evidence="3">Circularly permuted ATPgrasp domain-containing protein</fullName>
    </recommendedName>
</protein>
<proteinExistence type="predicted"/>
<evidence type="ECO:0000313" key="1">
    <source>
        <dbReference type="EMBL" id="MFC6037533.1"/>
    </source>
</evidence>
<gene>
    <name evidence="1" type="ORF">ACFMB1_18405</name>
</gene>
<comment type="caution">
    <text evidence="1">The sequence shown here is derived from an EMBL/GenBank/DDBJ whole genome shotgun (WGS) entry which is preliminary data.</text>
</comment>
<evidence type="ECO:0000313" key="2">
    <source>
        <dbReference type="Proteomes" id="UP001596116"/>
    </source>
</evidence>
<sequence>MNITLEDPNIQCLCRTLDREKLYATLQAQTDSDIFREYFTGSHSAVIADTPVFIGREHAEKMRSVISAIEKIAQTPEYCRAVAAHAPTIAQFDPGARGVMMGYDFHLGPDGPKLIEINTNAGGALINAYLAQAHRACCGMTANAEPSDLQAMDPANAIFESFISDWRRQRGDAPLETIAIVDEDPESQFFYPELLLFKTLFERRGVRAVIAPPETFEHSNGALICDTRSVDLVYNRQTDFAFEKVQSAAIRSAYLANDVVVTPNPRVHALLADKRNLIFLCDEDLLRQWNVDEYSIELLAGAIPRTVVLDPDRADSFWADRKKLFFKPAAGYGSKAAYRGDKITRRVWEEILQNDYVAQEIVPPGERNIRLDDDVKTMKVDVRNYTYDGSILLTAARLYQGQTTNMRTPGGGFSPAFEMRASTSCDCRTAY</sequence>
<keyword evidence="2" id="KW-1185">Reference proteome</keyword>
<dbReference type="Proteomes" id="UP001596116">
    <property type="component" value="Unassembled WGS sequence"/>
</dbReference>
<organism evidence="1 2">
    <name type="scientific">Hyphococcus aureus</name>
    <dbReference type="NCBI Taxonomy" id="2666033"/>
    <lineage>
        <taxon>Bacteria</taxon>
        <taxon>Pseudomonadati</taxon>
        <taxon>Pseudomonadota</taxon>
        <taxon>Alphaproteobacteria</taxon>
        <taxon>Parvularculales</taxon>
        <taxon>Parvularculaceae</taxon>
        <taxon>Hyphococcus</taxon>
    </lineage>
</organism>
<name>A0ABW1L3F2_9PROT</name>
<accession>A0ABW1L3F2</accession>